<evidence type="ECO:0000313" key="2">
    <source>
        <dbReference type="Proteomes" id="UP000434052"/>
    </source>
</evidence>
<sequence length="82" mass="9127">MEQVGGRASCVVADFFIWERGAAVVIIPSSPPRHLAQIVYTGTIKAEMMRNALRIVKKSDIWLGVSKFLSGKRVSIFYLICV</sequence>
<gene>
    <name evidence="1" type="ORF">DQK91_11530</name>
</gene>
<dbReference type="AlphaFoldDB" id="A0A6P1ZF08"/>
<proteinExistence type="predicted"/>
<organism evidence="1 2">
    <name type="scientific">Oceanidesulfovibrio marinus</name>
    <dbReference type="NCBI Taxonomy" id="370038"/>
    <lineage>
        <taxon>Bacteria</taxon>
        <taxon>Pseudomonadati</taxon>
        <taxon>Thermodesulfobacteriota</taxon>
        <taxon>Desulfovibrionia</taxon>
        <taxon>Desulfovibrionales</taxon>
        <taxon>Desulfovibrionaceae</taxon>
        <taxon>Oceanidesulfovibrio</taxon>
    </lineage>
</organism>
<name>A0A6P1ZF08_9BACT</name>
<dbReference type="Proteomes" id="UP000434052">
    <property type="component" value="Unassembled WGS sequence"/>
</dbReference>
<protein>
    <submittedName>
        <fullName evidence="1">Uncharacterized protein</fullName>
    </submittedName>
</protein>
<comment type="caution">
    <text evidence="1">The sequence shown here is derived from an EMBL/GenBank/DDBJ whole genome shotgun (WGS) entry which is preliminary data.</text>
</comment>
<reference evidence="1 2" key="1">
    <citation type="submission" date="2018-06" db="EMBL/GenBank/DDBJ databases">
        <title>Complete genome of Desulfovibrio marinus P48SEP.</title>
        <authorList>
            <person name="Crispim J.S."/>
            <person name="Vidigal P.M.P."/>
            <person name="Silva L.C.F."/>
            <person name="Araujo L.C."/>
            <person name="Laguardia C.N."/>
            <person name="Dias R.S."/>
            <person name="Sousa M.P."/>
            <person name="Paula S.O."/>
            <person name="Silva C."/>
        </authorList>
    </citation>
    <scope>NUCLEOTIDE SEQUENCE [LARGE SCALE GENOMIC DNA]</scope>
    <source>
        <strain evidence="1 2">P48SEP</strain>
    </source>
</reference>
<accession>A0A6P1ZF08</accession>
<dbReference type="RefSeq" id="WP_144305517.1">
    <property type="nucleotide sequence ID" value="NZ_QMIF01000007.1"/>
</dbReference>
<dbReference type="EMBL" id="QMIF01000007">
    <property type="protein sequence ID" value="TVM33294.1"/>
    <property type="molecule type" value="Genomic_DNA"/>
</dbReference>
<evidence type="ECO:0000313" key="1">
    <source>
        <dbReference type="EMBL" id="TVM33294.1"/>
    </source>
</evidence>